<accession>A0A9P4N2E7</accession>
<evidence type="ECO:0000256" key="1">
    <source>
        <dbReference type="SAM" id="MobiDB-lite"/>
    </source>
</evidence>
<feature type="compositionally biased region" description="Low complexity" evidence="1">
    <location>
        <begin position="219"/>
        <end position="235"/>
    </location>
</feature>
<organism evidence="3 4">
    <name type="scientific">Lojkania enalia</name>
    <dbReference type="NCBI Taxonomy" id="147567"/>
    <lineage>
        <taxon>Eukaryota</taxon>
        <taxon>Fungi</taxon>
        <taxon>Dikarya</taxon>
        <taxon>Ascomycota</taxon>
        <taxon>Pezizomycotina</taxon>
        <taxon>Dothideomycetes</taxon>
        <taxon>Pleosporomycetidae</taxon>
        <taxon>Pleosporales</taxon>
        <taxon>Pleosporales incertae sedis</taxon>
        <taxon>Lojkania</taxon>
    </lineage>
</organism>
<evidence type="ECO:0000313" key="4">
    <source>
        <dbReference type="Proteomes" id="UP000800093"/>
    </source>
</evidence>
<feature type="compositionally biased region" description="Low complexity" evidence="1">
    <location>
        <begin position="307"/>
        <end position="318"/>
    </location>
</feature>
<keyword evidence="4" id="KW-1185">Reference proteome</keyword>
<proteinExistence type="predicted"/>
<feature type="compositionally biased region" description="Low complexity" evidence="1">
    <location>
        <begin position="254"/>
        <end position="265"/>
    </location>
</feature>
<feature type="domain" description="Transcription elongation factor Eaf N-terminal" evidence="2">
    <location>
        <begin position="23"/>
        <end position="124"/>
    </location>
</feature>
<comment type="caution">
    <text evidence="3">The sequence shown here is derived from an EMBL/GenBank/DDBJ whole genome shotgun (WGS) entry which is preliminary data.</text>
</comment>
<dbReference type="InterPro" id="IPR019194">
    <property type="entry name" value="Tscrpt_elong_fac_Eaf_N"/>
</dbReference>
<feature type="compositionally biased region" description="Low complexity" evidence="1">
    <location>
        <begin position="275"/>
        <end position="294"/>
    </location>
</feature>
<feature type="compositionally biased region" description="Basic and acidic residues" evidence="1">
    <location>
        <begin position="176"/>
        <end position="191"/>
    </location>
</feature>
<feature type="region of interest" description="Disordered" evidence="1">
    <location>
        <begin position="158"/>
        <end position="506"/>
    </location>
</feature>
<reference evidence="4" key="1">
    <citation type="journal article" date="2020" name="Stud. Mycol.">
        <title>101 Dothideomycetes genomes: A test case for predicting lifestyles and emergence of pathogens.</title>
        <authorList>
            <person name="Haridas S."/>
            <person name="Albert R."/>
            <person name="Binder M."/>
            <person name="Bloem J."/>
            <person name="LaButti K."/>
            <person name="Salamov A."/>
            <person name="Andreopoulos B."/>
            <person name="Baker S."/>
            <person name="Barry K."/>
            <person name="Bills G."/>
            <person name="Bluhm B."/>
            <person name="Cannon C."/>
            <person name="Castanera R."/>
            <person name="Culley D."/>
            <person name="Daum C."/>
            <person name="Ezra D."/>
            <person name="Gonzalez J."/>
            <person name="Henrissat B."/>
            <person name="Kuo A."/>
            <person name="Liang C."/>
            <person name="Lipzen A."/>
            <person name="Lutzoni F."/>
            <person name="Magnuson J."/>
            <person name="Mondo S."/>
            <person name="Nolan M."/>
            <person name="Ohm R."/>
            <person name="Pangilinan J."/>
            <person name="Park H.-J."/>
            <person name="Ramirez L."/>
            <person name="Alfaro M."/>
            <person name="Sun H."/>
            <person name="Tritt A."/>
            <person name="Yoshinaga Y."/>
            <person name="Zwiers L.-H."/>
            <person name="Turgeon B."/>
            <person name="Goodwin S."/>
            <person name="Spatafora J."/>
            <person name="Crous P."/>
            <person name="Grigoriev I."/>
        </authorList>
    </citation>
    <scope>NUCLEOTIDE SEQUENCE [LARGE SCALE GENOMIC DNA]</scope>
    <source>
        <strain evidence="4">CBS 304.66</strain>
    </source>
</reference>
<sequence length="506" mass="54066">MASPMLEGRSPRTLDPHKKAHFSLHISDRIAKNDVSIGAYTSVKYNHKPAQTTAARNATLTAGSGDRYALKLEDRDGSKAGDVFTFTGQRTEPKKSYVLIFDAATQKATLEPLTSTYTFNISTKNRADISTTHTKIYPKKKKSEAQDATVGVDDLFDETGAQDNENDDPDPNNPYDFRHFLRKDGEKRGDESEYATPSSPDYRTGTGSALNTPLLPARKPTTTTALKPQPKAAAPKPRKRKSPEADPLVSKPRTATTTKKTPAPTVRLERRATAKTDASSATARKKAAPAPSSRIKSAEIIEDSSSDADAASLASSPPARSPSPRHHHPDLEDGSREEDNVSEPEEDIGGGGLEIEVPDARPKPRHSALASLGLGQTLGLGGRSPSAGPISFASAANSVEGSPNPHTLTPQRNRVQEDEGVIDFGNVGGGSDDEDADGEEDDEGQGSWANGGGEEDRDVEPMDIGPPARKMSVGGLVAAEEDEDDILYKEMMQGLAGESSEESEEE</sequence>
<evidence type="ECO:0000313" key="3">
    <source>
        <dbReference type="EMBL" id="KAF2267180.1"/>
    </source>
</evidence>
<dbReference type="EMBL" id="ML986593">
    <property type="protein sequence ID" value="KAF2267180.1"/>
    <property type="molecule type" value="Genomic_DNA"/>
</dbReference>
<dbReference type="Proteomes" id="UP000800093">
    <property type="component" value="Unassembled WGS sequence"/>
</dbReference>
<name>A0A9P4N2E7_9PLEO</name>
<protein>
    <recommendedName>
        <fullName evidence="2">Transcription elongation factor Eaf N-terminal domain-containing protein</fullName>
    </recommendedName>
</protein>
<gene>
    <name evidence="3" type="ORF">CC78DRAFT_530980</name>
</gene>
<dbReference type="AlphaFoldDB" id="A0A9P4N2E7"/>
<feature type="compositionally biased region" description="Polar residues" evidence="1">
    <location>
        <begin position="195"/>
        <end position="211"/>
    </location>
</feature>
<dbReference type="OrthoDB" id="125903at2759"/>
<dbReference type="Pfam" id="PF09816">
    <property type="entry name" value="EAF"/>
    <property type="match status" value="1"/>
</dbReference>
<feature type="compositionally biased region" description="Acidic residues" evidence="1">
    <location>
        <begin position="431"/>
        <end position="444"/>
    </location>
</feature>
<feature type="compositionally biased region" description="Polar residues" evidence="1">
    <location>
        <begin position="394"/>
        <end position="413"/>
    </location>
</feature>
<evidence type="ECO:0000259" key="2">
    <source>
        <dbReference type="Pfam" id="PF09816"/>
    </source>
</evidence>
<feature type="compositionally biased region" description="Basic and acidic residues" evidence="1">
    <location>
        <begin position="329"/>
        <end position="339"/>
    </location>
</feature>